<gene>
    <name evidence="1" type="ordered locus">Tcur_1979</name>
</gene>
<proteinExistence type="predicted"/>
<keyword evidence="2" id="KW-1185">Reference proteome</keyword>
<reference evidence="1 2" key="1">
    <citation type="journal article" date="2011" name="Stand. Genomic Sci.">
        <title>Complete genome sequence of Thermomonospora curvata type strain (B9).</title>
        <authorList>
            <person name="Chertkov O."/>
            <person name="Sikorski J."/>
            <person name="Nolan M."/>
            <person name="Lapidus A."/>
            <person name="Lucas S."/>
            <person name="Del Rio T.G."/>
            <person name="Tice H."/>
            <person name="Cheng J.F."/>
            <person name="Goodwin L."/>
            <person name="Pitluck S."/>
            <person name="Liolios K."/>
            <person name="Ivanova N."/>
            <person name="Mavromatis K."/>
            <person name="Mikhailova N."/>
            <person name="Ovchinnikova G."/>
            <person name="Pati A."/>
            <person name="Chen A."/>
            <person name="Palaniappan K."/>
            <person name="Djao O.D."/>
            <person name="Land M."/>
            <person name="Hauser L."/>
            <person name="Chang Y.J."/>
            <person name="Jeffries C.D."/>
            <person name="Brettin T."/>
            <person name="Han C."/>
            <person name="Detter J.C."/>
            <person name="Rohde M."/>
            <person name="Goker M."/>
            <person name="Woyke T."/>
            <person name="Bristow J."/>
            <person name="Eisen J.A."/>
            <person name="Markowitz V."/>
            <person name="Hugenholtz P."/>
            <person name="Klenk H.P."/>
            <person name="Kyrpides N.C."/>
        </authorList>
    </citation>
    <scope>NUCLEOTIDE SEQUENCE [LARGE SCALE GENOMIC DNA]</scope>
    <source>
        <strain evidence="2">ATCC 19995 / DSM 43183 / JCM 3096 / KCTC 9072 / NBRC 15933 / NCIMB 10081 / Henssen B9</strain>
    </source>
</reference>
<dbReference type="STRING" id="471852.Tcur_1979"/>
<protein>
    <submittedName>
        <fullName evidence="1">Uncharacterized protein</fullName>
    </submittedName>
</protein>
<organism evidence="1 2">
    <name type="scientific">Thermomonospora curvata (strain ATCC 19995 / DSM 43183 / JCM 3096 / KCTC 9072 / NBRC 15933 / NCIMB 10081 / Henssen B9)</name>
    <dbReference type="NCBI Taxonomy" id="471852"/>
    <lineage>
        <taxon>Bacteria</taxon>
        <taxon>Bacillati</taxon>
        <taxon>Actinomycetota</taxon>
        <taxon>Actinomycetes</taxon>
        <taxon>Streptosporangiales</taxon>
        <taxon>Thermomonosporaceae</taxon>
        <taxon>Thermomonospora</taxon>
    </lineage>
</organism>
<dbReference type="KEGG" id="tcu:Tcur_1979"/>
<dbReference type="RefSeq" id="WP_012852330.1">
    <property type="nucleotide sequence ID" value="NC_013510.1"/>
</dbReference>
<dbReference type="EMBL" id="CP001738">
    <property type="protein sequence ID" value="ACY97546.1"/>
    <property type="molecule type" value="Genomic_DNA"/>
</dbReference>
<dbReference type="Proteomes" id="UP000001918">
    <property type="component" value="Chromosome"/>
</dbReference>
<dbReference type="HOGENOM" id="CLU_3223201_0_0_11"/>
<dbReference type="AlphaFoldDB" id="D1ADT6"/>
<evidence type="ECO:0000313" key="2">
    <source>
        <dbReference type="Proteomes" id="UP000001918"/>
    </source>
</evidence>
<name>D1ADT6_THECD</name>
<evidence type="ECO:0000313" key="1">
    <source>
        <dbReference type="EMBL" id="ACY97546.1"/>
    </source>
</evidence>
<sequence>MTIELTGDKDVARRHCTEALNLFERLGLAQPAQECRGRLSGLAP</sequence>
<accession>D1ADT6</accession>